<feature type="transmembrane region" description="Helical" evidence="1">
    <location>
        <begin position="50"/>
        <end position="71"/>
    </location>
</feature>
<feature type="transmembrane region" description="Helical" evidence="1">
    <location>
        <begin position="83"/>
        <end position="103"/>
    </location>
</feature>
<feature type="transmembrane region" description="Helical" evidence="1">
    <location>
        <begin position="12"/>
        <end position="29"/>
    </location>
</feature>
<keyword evidence="1" id="KW-0812">Transmembrane</keyword>
<evidence type="ECO:0000256" key="1">
    <source>
        <dbReference type="SAM" id="Phobius"/>
    </source>
</evidence>
<comment type="caution">
    <text evidence="2">The sequence shown here is derived from an EMBL/GenBank/DDBJ whole genome shotgun (WGS) entry which is preliminary data.</text>
</comment>
<dbReference type="Pfam" id="PF10067">
    <property type="entry name" value="DUF2306"/>
    <property type="match status" value="1"/>
</dbReference>
<evidence type="ECO:0000313" key="2">
    <source>
        <dbReference type="EMBL" id="MFC5001909.1"/>
    </source>
</evidence>
<accession>A0ABV9W0L6</accession>
<dbReference type="InterPro" id="IPR018750">
    <property type="entry name" value="DUF2306_membrane"/>
</dbReference>
<sequence>MALWSGRLLMQVGLTAAAVLWLVTGWLAYRSARRMDFAAHRETMLRNYTLTFLAVTARLLVPLMLLARLPFTDESPARLAPALIPVGQTAGWILNLIVVETLIRRRPGTVLRRLPG</sequence>
<evidence type="ECO:0000313" key="3">
    <source>
        <dbReference type="Proteomes" id="UP001595912"/>
    </source>
</evidence>
<keyword evidence="1" id="KW-0472">Membrane</keyword>
<keyword evidence="3" id="KW-1185">Reference proteome</keyword>
<protein>
    <submittedName>
        <fullName evidence="2">DUF2306 domain-containing protein</fullName>
    </submittedName>
</protein>
<gene>
    <name evidence="2" type="ORF">ACFPIJ_29240</name>
</gene>
<name>A0ABV9W0L6_9ACTN</name>
<organism evidence="2 3">
    <name type="scientific">Dactylosporangium cerinum</name>
    <dbReference type="NCBI Taxonomy" id="1434730"/>
    <lineage>
        <taxon>Bacteria</taxon>
        <taxon>Bacillati</taxon>
        <taxon>Actinomycetota</taxon>
        <taxon>Actinomycetes</taxon>
        <taxon>Micromonosporales</taxon>
        <taxon>Micromonosporaceae</taxon>
        <taxon>Dactylosporangium</taxon>
    </lineage>
</organism>
<keyword evidence="1" id="KW-1133">Transmembrane helix</keyword>
<dbReference type="EMBL" id="JBHSIU010000041">
    <property type="protein sequence ID" value="MFC5001909.1"/>
    <property type="molecule type" value="Genomic_DNA"/>
</dbReference>
<dbReference type="RefSeq" id="WP_380119498.1">
    <property type="nucleotide sequence ID" value="NZ_JBHSIU010000041.1"/>
</dbReference>
<proteinExistence type="predicted"/>
<dbReference type="Proteomes" id="UP001595912">
    <property type="component" value="Unassembled WGS sequence"/>
</dbReference>
<reference evidence="3" key="1">
    <citation type="journal article" date="2019" name="Int. J. Syst. Evol. Microbiol.">
        <title>The Global Catalogue of Microorganisms (GCM) 10K type strain sequencing project: providing services to taxonomists for standard genome sequencing and annotation.</title>
        <authorList>
            <consortium name="The Broad Institute Genomics Platform"/>
            <consortium name="The Broad Institute Genome Sequencing Center for Infectious Disease"/>
            <person name="Wu L."/>
            <person name="Ma J."/>
        </authorList>
    </citation>
    <scope>NUCLEOTIDE SEQUENCE [LARGE SCALE GENOMIC DNA]</scope>
    <source>
        <strain evidence="3">CGMCC 4.7152</strain>
    </source>
</reference>